<dbReference type="RefSeq" id="WP_274943278.1">
    <property type="nucleotide sequence ID" value="NZ_JANWOI010000002.1"/>
</dbReference>
<organism evidence="10 11">
    <name type="scientific">Govanella unica</name>
    <dbReference type="NCBI Taxonomy" id="2975056"/>
    <lineage>
        <taxon>Bacteria</taxon>
        <taxon>Pseudomonadati</taxon>
        <taxon>Pseudomonadota</taxon>
        <taxon>Alphaproteobacteria</taxon>
        <taxon>Emcibacterales</taxon>
        <taxon>Govanellaceae</taxon>
        <taxon>Govanella</taxon>
    </lineage>
</organism>
<sequence length="462" mass="52165">MIRLFKHYIPKPVFALGFVEIVILAVAITMGLTVRFTQLDLLPIQYGHHLPVFATFVIIVYVSMLAVGLYQTESCRDIRIMVVRLPIAMLLSFIMMSVASFVLPDVSIWRSIFAYSIGFAIVGIVISRIVFTHVADLDLFRQRVIVLGAGARAERIRNMEKFSSNRGFYCVAAVRMTDNETQIAGARDFDDVRPLVKFAEAHEANEIVVASEERRGTLPVAELLACKMEGFKITDATTFIEQQTGAVDLESMSPSWLIFSDGFVGSSQVDLVLKRGFDILASLILLCISLPILIGTAVVIRLTSPGPIFYRQERVGQGGKPFMVMKFRSMRTDAEKNGPQWAQKNDARVTPVGQFIRASRIDEIPQIFNVLKGDMSFVGPRPERPVFVEELALEIPYFHERHRVKPGITGWAQINYPYGASVEDARHKLQYDLYYIKNYTIFLDFLVLIQTLRVVIWPDGVR</sequence>
<dbReference type="PANTHER" id="PTHR30576">
    <property type="entry name" value="COLANIC BIOSYNTHESIS UDP-GLUCOSE LIPID CARRIER TRANSFERASE"/>
    <property type="match status" value="1"/>
</dbReference>
<dbReference type="GO" id="GO:0016780">
    <property type="term" value="F:phosphotransferase activity, for other substituted phosphate groups"/>
    <property type="evidence" value="ECO:0007669"/>
    <property type="project" value="TreeGrafter"/>
</dbReference>
<evidence type="ECO:0000256" key="5">
    <source>
        <dbReference type="ARBA" id="ARBA00022989"/>
    </source>
</evidence>
<evidence type="ECO:0000256" key="7">
    <source>
        <dbReference type="ARBA" id="ARBA00023169"/>
    </source>
</evidence>
<dbReference type="Pfam" id="PF13727">
    <property type="entry name" value="CoA_binding_3"/>
    <property type="match status" value="1"/>
</dbReference>
<keyword evidence="3" id="KW-0808">Transferase</keyword>
<keyword evidence="4 8" id="KW-0812">Transmembrane</keyword>
<dbReference type="InterPro" id="IPR017464">
    <property type="entry name" value="Sugar_tfrase_EpsB_2"/>
</dbReference>
<evidence type="ECO:0000256" key="2">
    <source>
        <dbReference type="ARBA" id="ARBA00006464"/>
    </source>
</evidence>
<dbReference type="GO" id="GO:0016020">
    <property type="term" value="C:membrane"/>
    <property type="evidence" value="ECO:0007669"/>
    <property type="project" value="UniProtKB-SubCell"/>
</dbReference>
<dbReference type="NCBIfam" id="TIGR03025">
    <property type="entry name" value="EPS_sugtrans"/>
    <property type="match status" value="1"/>
</dbReference>
<reference evidence="10" key="2">
    <citation type="journal article" date="2023" name="Syst. Appl. Microbiol.">
        <title>Govania unica gen. nov., sp. nov., a rare biosphere bacterium that represents a novel family in the class Alphaproteobacteria.</title>
        <authorList>
            <person name="Vandamme P."/>
            <person name="Peeters C."/>
            <person name="Hettiarachchi A."/>
            <person name="Cnockaert M."/>
            <person name="Carlier A."/>
        </authorList>
    </citation>
    <scope>NUCLEOTIDE SEQUENCE</scope>
    <source>
        <strain evidence="10">LMG 31809</strain>
    </source>
</reference>
<evidence type="ECO:0000256" key="3">
    <source>
        <dbReference type="ARBA" id="ARBA00022679"/>
    </source>
</evidence>
<accession>A0A9X3Z6X8</accession>
<comment type="similarity">
    <text evidence="2">Belongs to the bacterial sugar transferase family.</text>
</comment>
<dbReference type="PANTHER" id="PTHR30576:SF0">
    <property type="entry name" value="UNDECAPRENYL-PHOSPHATE N-ACETYLGALACTOSAMINYL 1-PHOSPHATE TRANSFERASE-RELATED"/>
    <property type="match status" value="1"/>
</dbReference>
<evidence type="ECO:0000313" key="10">
    <source>
        <dbReference type="EMBL" id="MDA5193577.1"/>
    </source>
</evidence>
<comment type="subcellular location">
    <subcellularLocation>
        <location evidence="1">Membrane</location>
        <topology evidence="1">Multi-pass membrane protein</topology>
    </subcellularLocation>
</comment>
<dbReference type="EMBL" id="JANWOI010000002">
    <property type="protein sequence ID" value="MDA5193577.1"/>
    <property type="molecule type" value="Genomic_DNA"/>
</dbReference>
<feature type="domain" description="Bacterial sugar transferase" evidence="9">
    <location>
        <begin position="274"/>
        <end position="456"/>
    </location>
</feature>
<feature type="transmembrane region" description="Helical" evidence="8">
    <location>
        <begin position="52"/>
        <end position="70"/>
    </location>
</feature>
<feature type="transmembrane region" description="Helical" evidence="8">
    <location>
        <begin position="82"/>
        <end position="102"/>
    </location>
</feature>
<evidence type="ECO:0000256" key="8">
    <source>
        <dbReference type="SAM" id="Phobius"/>
    </source>
</evidence>
<keyword evidence="11" id="KW-1185">Reference proteome</keyword>
<reference evidence="10" key="1">
    <citation type="submission" date="2022-08" db="EMBL/GenBank/DDBJ databases">
        <authorList>
            <person name="Vandamme P."/>
            <person name="Hettiarachchi A."/>
            <person name="Peeters C."/>
            <person name="Cnockaert M."/>
            <person name="Carlier A."/>
        </authorList>
    </citation>
    <scope>NUCLEOTIDE SEQUENCE</scope>
    <source>
        <strain evidence="10">LMG 31809</strain>
    </source>
</reference>
<keyword evidence="5 8" id="KW-1133">Transmembrane helix</keyword>
<evidence type="ECO:0000256" key="6">
    <source>
        <dbReference type="ARBA" id="ARBA00023136"/>
    </source>
</evidence>
<feature type="transmembrane region" description="Helical" evidence="8">
    <location>
        <begin position="279"/>
        <end position="302"/>
    </location>
</feature>
<feature type="transmembrane region" description="Helical" evidence="8">
    <location>
        <begin position="12"/>
        <end position="32"/>
    </location>
</feature>
<evidence type="ECO:0000256" key="1">
    <source>
        <dbReference type="ARBA" id="ARBA00004141"/>
    </source>
</evidence>
<protein>
    <submittedName>
        <fullName evidence="10">TIGR03013 family PEP-CTERM/XrtA system glycosyltransferase</fullName>
    </submittedName>
</protein>
<name>A0A9X3Z6X8_9PROT</name>
<keyword evidence="6 8" id="KW-0472">Membrane</keyword>
<keyword evidence="7" id="KW-0270">Exopolysaccharide synthesis</keyword>
<evidence type="ECO:0000259" key="9">
    <source>
        <dbReference type="Pfam" id="PF02397"/>
    </source>
</evidence>
<dbReference type="AlphaFoldDB" id="A0A9X3Z6X8"/>
<comment type="caution">
    <text evidence="10">The sequence shown here is derived from an EMBL/GenBank/DDBJ whole genome shotgun (WGS) entry which is preliminary data.</text>
</comment>
<dbReference type="InterPro" id="IPR003362">
    <property type="entry name" value="Bact_transf"/>
</dbReference>
<gene>
    <name evidence="10" type="ORF">NYP16_06370</name>
</gene>
<proteinExistence type="inferred from homology"/>
<evidence type="ECO:0000313" key="11">
    <source>
        <dbReference type="Proteomes" id="UP001141619"/>
    </source>
</evidence>
<dbReference type="GO" id="GO:0000271">
    <property type="term" value="P:polysaccharide biosynthetic process"/>
    <property type="evidence" value="ECO:0007669"/>
    <property type="project" value="UniProtKB-KW"/>
</dbReference>
<dbReference type="Proteomes" id="UP001141619">
    <property type="component" value="Unassembled WGS sequence"/>
</dbReference>
<dbReference type="NCBIfam" id="TIGR03013">
    <property type="entry name" value="EpsB_2"/>
    <property type="match status" value="1"/>
</dbReference>
<dbReference type="InterPro" id="IPR017475">
    <property type="entry name" value="EPS_sugar_tfrase"/>
</dbReference>
<feature type="transmembrane region" description="Helical" evidence="8">
    <location>
        <begin position="108"/>
        <end position="131"/>
    </location>
</feature>
<dbReference type="Pfam" id="PF02397">
    <property type="entry name" value="Bac_transf"/>
    <property type="match status" value="1"/>
</dbReference>
<evidence type="ECO:0000256" key="4">
    <source>
        <dbReference type="ARBA" id="ARBA00022692"/>
    </source>
</evidence>